<sequence>MSGIVPAMKLLRDVFDIYARKEGDSNTLSKKEVITLLQVMFPISDVTAQDKFFTNLENNRDVVVSFEEFVTFAATLSHLYVFSFFLCTYKLLTLD</sequence>
<dbReference type="Proteomes" id="UP000261620">
    <property type="component" value="Unplaced"/>
</dbReference>
<dbReference type="Pfam" id="PF01023">
    <property type="entry name" value="S_100"/>
    <property type="match status" value="1"/>
</dbReference>
<name>A0A3Q3X2E7_MOLML</name>
<dbReference type="AlphaFoldDB" id="A0A3Q3X2E7"/>
<feature type="domain" description="S100/CaBP-9k-type calcium binding subdomain" evidence="1">
    <location>
        <begin position="7"/>
        <end position="38"/>
    </location>
</feature>
<reference evidence="2" key="1">
    <citation type="submission" date="2025-08" db="UniProtKB">
        <authorList>
            <consortium name="Ensembl"/>
        </authorList>
    </citation>
    <scope>IDENTIFICATION</scope>
</reference>
<dbReference type="Ensembl" id="ENSMMOT00000022516.1">
    <property type="protein sequence ID" value="ENSMMOP00000022150.1"/>
    <property type="gene ID" value="ENSMMOG00000016827.1"/>
</dbReference>
<protein>
    <recommendedName>
        <fullName evidence="1">S100/CaBP-9k-type calcium binding subdomain domain-containing protein</fullName>
    </recommendedName>
</protein>
<dbReference type="InterPro" id="IPR011992">
    <property type="entry name" value="EF-hand-dom_pair"/>
</dbReference>
<proteinExistence type="predicted"/>
<evidence type="ECO:0000313" key="2">
    <source>
        <dbReference type="Ensembl" id="ENSMMOP00000022150.1"/>
    </source>
</evidence>
<reference evidence="2" key="2">
    <citation type="submission" date="2025-09" db="UniProtKB">
        <authorList>
            <consortium name="Ensembl"/>
        </authorList>
    </citation>
    <scope>IDENTIFICATION</scope>
</reference>
<dbReference type="STRING" id="94237.ENSMMOP00000022150"/>
<evidence type="ECO:0000313" key="3">
    <source>
        <dbReference type="Proteomes" id="UP000261620"/>
    </source>
</evidence>
<dbReference type="Gene3D" id="1.10.238.10">
    <property type="entry name" value="EF-hand"/>
    <property type="match status" value="1"/>
</dbReference>
<evidence type="ECO:0000259" key="1">
    <source>
        <dbReference type="Pfam" id="PF01023"/>
    </source>
</evidence>
<dbReference type="InterPro" id="IPR013787">
    <property type="entry name" value="S100_Ca-bd_sub"/>
</dbReference>
<accession>A0A3Q3X2E7</accession>
<organism evidence="2 3">
    <name type="scientific">Mola mola</name>
    <name type="common">Ocean sunfish</name>
    <name type="synonym">Tetraodon mola</name>
    <dbReference type="NCBI Taxonomy" id="94237"/>
    <lineage>
        <taxon>Eukaryota</taxon>
        <taxon>Metazoa</taxon>
        <taxon>Chordata</taxon>
        <taxon>Craniata</taxon>
        <taxon>Vertebrata</taxon>
        <taxon>Euteleostomi</taxon>
        <taxon>Actinopterygii</taxon>
        <taxon>Neopterygii</taxon>
        <taxon>Teleostei</taxon>
        <taxon>Neoteleostei</taxon>
        <taxon>Acanthomorphata</taxon>
        <taxon>Eupercaria</taxon>
        <taxon>Tetraodontiformes</taxon>
        <taxon>Molidae</taxon>
        <taxon>Mola</taxon>
    </lineage>
</organism>
<dbReference type="SUPFAM" id="SSF47473">
    <property type="entry name" value="EF-hand"/>
    <property type="match status" value="1"/>
</dbReference>
<keyword evidence="3" id="KW-1185">Reference proteome</keyword>
<dbReference type="OMA" id="LMMEPKQ"/>